<protein>
    <submittedName>
        <fullName evidence="4">Uncharacterized protein</fullName>
    </submittedName>
</protein>
<feature type="transmembrane region" description="Helical" evidence="1">
    <location>
        <begin position="48"/>
        <end position="68"/>
    </location>
</feature>
<evidence type="ECO:0000313" key="2">
    <source>
        <dbReference type="EMBL" id="VFK30465.1"/>
    </source>
</evidence>
<dbReference type="EMBL" id="CAADGH010000070">
    <property type="protein sequence ID" value="VFK76714.1"/>
    <property type="molecule type" value="Genomic_DNA"/>
</dbReference>
<dbReference type="AlphaFoldDB" id="A0A451BEK4"/>
<evidence type="ECO:0000256" key="1">
    <source>
        <dbReference type="SAM" id="Phobius"/>
    </source>
</evidence>
<keyword evidence="1" id="KW-0472">Membrane</keyword>
<proteinExistence type="predicted"/>
<evidence type="ECO:0000313" key="3">
    <source>
        <dbReference type="EMBL" id="VFK34405.1"/>
    </source>
</evidence>
<name>A0A451BEK4_9GAMM</name>
<dbReference type="EMBL" id="CAADFQ010000071">
    <property type="protein sequence ID" value="VFK34405.1"/>
    <property type="molecule type" value="Genomic_DNA"/>
</dbReference>
<keyword evidence="1" id="KW-0812">Transmembrane</keyword>
<gene>
    <name evidence="2" type="ORF">BECKMB1821G_GA0114241_106518</name>
    <name evidence="4" type="ORF">BECKMB1821H_GA0114242_107018</name>
    <name evidence="3" type="ORF">BECKMB1821I_GA0114274_10714</name>
</gene>
<reference evidence="4" key="1">
    <citation type="submission" date="2019-02" db="EMBL/GenBank/DDBJ databases">
        <authorList>
            <person name="Gruber-Vodicka R. H."/>
            <person name="Seah K. B. B."/>
        </authorList>
    </citation>
    <scope>NUCLEOTIDE SEQUENCE</scope>
    <source>
        <strain evidence="2">BECK_BZ197</strain>
        <strain evidence="4">BECK_BZ198</strain>
        <strain evidence="3">BECK_BZ199</strain>
    </source>
</reference>
<sequence length="82" mass="8141">MQCKATTKKDLRCKNQAVPGSDYCAIHQESDSSSLIAPAIGGALLGNFLIPGIIGILAGGALGALAGAKAKTKSKKGGQGDS</sequence>
<dbReference type="EMBL" id="CAADFO010000065">
    <property type="protein sequence ID" value="VFK30465.1"/>
    <property type="molecule type" value="Genomic_DNA"/>
</dbReference>
<evidence type="ECO:0000313" key="4">
    <source>
        <dbReference type="EMBL" id="VFK76714.1"/>
    </source>
</evidence>
<keyword evidence="1" id="KW-1133">Transmembrane helix</keyword>
<organism evidence="4">
    <name type="scientific">Candidatus Kentrum sp. MB</name>
    <dbReference type="NCBI Taxonomy" id="2138164"/>
    <lineage>
        <taxon>Bacteria</taxon>
        <taxon>Pseudomonadati</taxon>
        <taxon>Pseudomonadota</taxon>
        <taxon>Gammaproteobacteria</taxon>
        <taxon>Candidatus Kentrum</taxon>
    </lineage>
</organism>
<accession>A0A451BEK4</accession>